<dbReference type="InterPro" id="IPR045028">
    <property type="entry name" value="DinG/Rad3-like"/>
</dbReference>
<dbReference type="GO" id="GO:0003678">
    <property type="term" value="F:DNA helicase activity"/>
    <property type="evidence" value="ECO:0007669"/>
    <property type="project" value="TreeGrafter"/>
</dbReference>
<dbReference type="InterPro" id="IPR006555">
    <property type="entry name" value="ATP-dep_Helicase_C"/>
</dbReference>
<dbReference type="OrthoDB" id="272481at2759"/>
<dbReference type="InterPro" id="IPR027417">
    <property type="entry name" value="P-loop_NTPase"/>
</dbReference>
<dbReference type="AlphaFoldDB" id="A0A8E0VEM2"/>
<reference evidence="2" key="1">
    <citation type="submission" date="2019-05" db="EMBL/GenBank/DDBJ databases">
        <title>Annotation for the trematode Fasciolopsis buski.</title>
        <authorList>
            <person name="Choi Y.-J."/>
        </authorList>
    </citation>
    <scope>NUCLEOTIDE SEQUENCE</scope>
    <source>
        <strain evidence="2">HT</strain>
        <tissue evidence="2">Whole worm</tissue>
    </source>
</reference>
<keyword evidence="3" id="KW-1185">Reference proteome</keyword>
<dbReference type="SMART" id="SM00491">
    <property type="entry name" value="HELICc2"/>
    <property type="match status" value="1"/>
</dbReference>
<gene>
    <name evidence="2" type="ORF">FBUS_11050</name>
</gene>
<accession>A0A8E0VEM2</accession>
<feature type="domain" description="ATP-dependent helicase C-terminal" evidence="1">
    <location>
        <begin position="1"/>
        <end position="100"/>
    </location>
</feature>
<dbReference type="GO" id="GO:0045951">
    <property type="term" value="P:positive regulation of mitotic recombination"/>
    <property type="evidence" value="ECO:0007669"/>
    <property type="project" value="TreeGrafter"/>
</dbReference>
<dbReference type="GO" id="GO:0005634">
    <property type="term" value="C:nucleus"/>
    <property type="evidence" value="ECO:0007669"/>
    <property type="project" value="TreeGrafter"/>
</dbReference>
<sequence length="219" mass="24367">FSSYSFLKIGHDRANGRIACSLFSDHHLGRCVIMFGVPYVYTQSRIFKARLDFLRDRYNIQSTEFITFDAIRHAAQCLGRAIRGKSDYGIMVLADKRYASADKRFKLPSWIQSQLKDAFVNLSTEEAVQASRGFLRLMGQPFHKEAQLGLALLTREHVAKLVAKNQAELIRTSGLLSSNAGGPGSTSHTGYGMTTVNQPRVVSTAATVESHNGVDRMYT</sequence>
<organism evidence="2 3">
    <name type="scientific">Fasciolopsis buskii</name>
    <dbReference type="NCBI Taxonomy" id="27845"/>
    <lineage>
        <taxon>Eukaryota</taxon>
        <taxon>Metazoa</taxon>
        <taxon>Spiralia</taxon>
        <taxon>Lophotrochozoa</taxon>
        <taxon>Platyhelminthes</taxon>
        <taxon>Trematoda</taxon>
        <taxon>Digenea</taxon>
        <taxon>Plagiorchiida</taxon>
        <taxon>Echinostomata</taxon>
        <taxon>Echinostomatoidea</taxon>
        <taxon>Fasciolidae</taxon>
        <taxon>Fasciolopsis</taxon>
    </lineage>
</organism>
<dbReference type="PANTHER" id="PTHR11472:SF1">
    <property type="entry name" value="GENERAL TRANSCRIPTION AND DNA REPAIR FACTOR IIH HELICASE SUBUNIT XPD"/>
    <property type="match status" value="1"/>
</dbReference>
<dbReference type="GO" id="GO:0005524">
    <property type="term" value="F:ATP binding"/>
    <property type="evidence" value="ECO:0007669"/>
    <property type="project" value="InterPro"/>
</dbReference>
<comment type="caution">
    <text evidence="2">The sequence shown here is derived from an EMBL/GenBank/DDBJ whole genome shotgun (WGS) entry which is preliminary data.</text>
</comment>
<dbReference type="Pfam" id="PF13307">
    <property type="entry name" value="Helicase_C_2"/>
    <property type="match status" value="1"/>
</dbReference>
<proteinExistence type="predicted"/>
<dbReference type="GO" id="GO:0003684">
    <property type="term" value="F:damaged DNA binding"/>
    <property type="evidence" value="ECO:0007669"/>
    <property type="project" value="TreeGrafter"/>
</dbReference>
<dbReference type="EMBL" id="LUCM01008016">
    <property type="protein sequence ID" value="KAA0189080.1"/>
    <property type="molecule type" value="Genomic_DNA"/>
</dbReference>
<dbReference type="Gene3D" id="3.40.50.300">
    <property type="entry name" value="P-loop containing nucleotide triphosphate hydrolases"/>
    <property type="match status" value="1"/>
</dbReference>
<name>A0A8E0VEM2_9TREM</name>
<keyword evidence="2" id="KW-0547">Nucleotide-binding</keyword>
<dbReference type="Proteomes" id="UP000728185">
    <property type="component" value="Unassembled WGS sequence"/>
</dbReference>
<protein>
    <submittedName>
        <fullName evidence="2">TFIIH basal transcription factor complex helicase XPD subunit</fullName>
    </submittedName>
</protein>
<evidence type="ECO:0000313" key="3">
    <source>
        <dbReference type="Proteomes" id="UP000728185"/>
    </source>
</evidence>
<dbReference type="GO" id="GO:0006366">
    <property type="term" value="P:transcription by RNA polymerase II"/>
    <property type="evidence" value="ECO:0007669"/>
    <property type="project" value="TreeGrafter"/>
</dbReference>
<evidence type="ECO:0000313" key="2">
    <source>
        <dbReference type="EMBL" id="KAA0189080.1"/>
    </source>
</evidence>
<keyword evidence="2" id="KW-0347">Helicase</keyword>
<evidence type="ECO:0000259" key="1">
    <source>
        <dbReference type="SMART" id="SM00491"/>
    </source>
</evidence>
<keyword evidence="2" id="KW-0378">Hydrolase</keyword>
<keyword evidence="2" id="KW-0067">ATP-binding</keyword>
<dbReference type="PANTHER" id="PTHR11472">
    <property type="entry name" value="DNA REPAIR DEAD HELICASE RAD3/XP-D SUBFAMILY MEMBER"/>
    <property type="match status" value="1"/>
</dbReference>
<dbReference type="GO" id="GO:0016818">
    <property type="term" value="F:hydrolase activity, acting on acid anhydrides, in phosphorus-containing anhydrides"/>
    <property type="evidence" value="ECO:0007669"/>
    <property type="project" value="InterPro"/>
</dbReference>
<feature type="non-terminal residue" evidence="2">
    <location>
        <position position="1"/>
    </location>
</feature>